<dbReference type="EC" id="2.4.1.-" evidence="10"/>
<accession>A0A4Y9Y8K4</accession>
<sequence>MSQPGVQTLRFRRPTNNSDSTPAKSSPAARHAGILQDQLRRANRPPWSPSFGMAVRILLLIRVTGAMYSNIQDCDEGDDSHPSTGPVLILCLVFNFWEPLHYLDRGYGFQTWETSPAYAIRSWAYVILHYLPAKFLSVVAPDVGKRAAFFSVRVALAIASSVCEAKLFDTVKHKINNRVARYMFFMMATSAGLWNASTAFLPSTFAMYTTTLAYAFAIVPASNTDSRRTLIATALFATGGIVGWPFALALAIPFVLEELFLFAGDKVSSEARGNWLVNRWTRLLLCGAAAAQIAVPVLLIDTYFYGKVVAVPWNIVKYNVFPDAARGPDLYGTSSWTFYFLNLLLNFNILLPLALLSLPALYVTSRVDRRRLGLVSSSPEQSSPFTLLALRLLPVYLWLTILTLQPHKEERFMFPVFPLICFNAAVTLYLIRGWMEVAFIKMTNSPYQASKSSIFRLTTLSVVFFAALISLSRIAALWNYYHTPMTVVYKFQSEELPRVLNATGLLAHPLLPPEELDHYHATKKDDSDEETIDLAPIKDFGLRLCLGKEWYRFPGHYLIPDGIRVDWIKSAFDGQLPAHFMETPAHAGLRGRRYGTAVIPPGLNDINREEPMHYVDVASCDYLIDLDFPHDPAVAPHEPRYAIESANWERVSCLPFLDARHSSLLTRTLWIPGETWQTQNTYGDYCLLRNRKTVDAKRGARRSARGIYKTPRRGD</sequence>
<evidence type="ECO:0000256" key="2">
    <source>
        <dbReference type="ARBA" id="ARBA00004922"/>
    </source>
</evidence>
<evidence type="ECO:0000256" key="7">
    <source>
        <dbReference type="ARBA" id="ARBA00022824"/>
    </source>
</evidence>
<keyword evidence="9 10" id="KW-0472">Membrane</keyword>
<feature type="transmembrane region" description="Helical" evidence="10">
    <location>
        <begin position="412"/>
        <end position="432"/>
    </location>
</feature>
<keyword evidence="7 10" id="KW-0256">Endoplasmic reticulum</keyword>
<feature type="transmembrane region" description="Helical" evidence="10">
    <location>
        <begin position="453"/>
        <end position="481"/>
    </location>
</feature>
<dbReference type="Pfam" id="PF03901">
    <property type="entry name" value="Glyco_transf_22"/>
    <property type="match status" value="1"/>
</dbReference>
<dbReference type="GO" id="GO:0006487">
    <property type="term" value="P:protein N-linked glycosylation"/>
    <property type="evidence" value="ECO:0007669"/>
    <property type="project" value="TreeGrafter"/>
</dbReference>
<keyword evidence="4 10" id="KW-0328">Glycosyltransferase</keyword>
<feature type="transmembrane region" description="Helical" evidence="10">
    <location>
        <begin position="385"/>
        <end position="406"/>
    </location>
</feature>
<feature type="transmembrane region" description="Helical" evidence="10">
    <location>
        <begin position="283"/>
        <end position="305"/>
    </location>
</feature>
<evidence type="ECO:0000256" key="11">
    <source>
        <dbReference type="SAM" id="MobiDB-lite"/>
    </source>
</evidence>
<evidence type="ECO:0000313" key="13">
    <source>
        <dbReference type="Proteomes" id="UP000298327"/>
    </source>
</evidence>
<keyword evidence="6 10" id="KW-0812">Transmembrane</keyword>
<evidence type="ECO:0000256" key="1">
    <source>
        <dbReference type="ARBA" id="ARBA00004477"/>
    </source>
</evidence>
<evidence type="ECO:0000256" key="3">
    <source>
        <dbReference type="ARBA" id="ARBA00007063"/>
    </source>
</evidence>
<evidence type="ECO:0000256" key="4">
    <source>
        <dbReference type="ARBA" id="ARBA00022676"/>
    </source>
</evidence>
<dbReference type="UniPathway" id="UPA00378"/>
<feature type="transmembrane region" description="Helical" evidence="10">
    <location>
        <begin position="338"/>
        <end position="364"/>
    </location>
</feature>
<feature type="compositionally biased region" description="Polar residues" evidence="11">
    <location>
        <begin position="14"/>
        <end position="24"/>
    </location>
</feature>
<dbReference type="AlphaFoldDB" id="A0A4Y9Y8K4"/>
<dbReference type="OrthoDB" id="497541at2759"/>
<feature type="transmembrane region" description="Helical" evidence="10">
    <location>
        <begin position="182"/>
        <end position="209"/>
    </location>
</feature>
<dbReference type="InterPro" id="IPR005599">
    <property type="entry name" value="GPI_mannosylTrfase"/>
</dbReference>
<evidence type="ECO:0000256" key="6">
    <source>
        <dbReference type="ARBA" id="ARBA00022692"/>
    </source>
</evidence>
<comment type="caution">
    <text evidence="12">The sequence shown here is derived from an EMBL/GenBank/DDBJ whole genome shotgun (WGS) entry which is preliminary data.</text>
</comment>
<dbReference type="PANTHER" id="PTHR22760">
    <property type="entry name" value="GLYCOSYLTRANSFERASE"/>
    <property type="match status" value="1"/>
</dbReference>
<feature type="region of interest" description="Disordered" evidence="11">
    <location>
        <begin position="1"/>
        <end position="30"/>
    </location>
</feature>
<dbReference type="STRING" id="205917.A0A4Y9Y8K4"/>
<evidence type="ECO:0000313" key="12">
    <source>
        <dbReference type="EMBL" id="TFY58492.1"/>
    </source>
</evidence>
<dbReference type="Proteomes" id="UP000298327">
    <property type="component" value="Unassembled WGS sequence"/>
</dbReference>
<evidence type="ECO:0000256" key="8">
    <source>
        <dbReference type="ARBA" id="ARBA00022989"/>
    </source>
</evidence>
<comment type="pathway">
    <text evidence="2">Protein modification; protein glycosylation.</text>
</comment>
<comment type="subcellular location">
    <subcellularLocation>
        <location evidence="1 10">Endoplasmic reticulum membrane</location>
        <topology evidence="1 10">Multi-pass membrane protein</topology>
    </subcellularLocation>
</comment>
<dbReference type="GO" id="GO:0000026">
    <property type="term" value="F:alpha-1,2-mannosyltransferase activity"/>
    <property type="evidence" value="ECO:0007669"/>
    <property type="project" value="TreeGrafter"/>
</dbReference>
<dbReference type="GO" id="GO:0005789">
    <property type="term" value="C:endoplasmic reticulum membrane"/>
    <property type="evidence" value="ECO:0007669"/>
    <property type="project" value="UniProtKB-SubCell"/>
</dbReference>
<keyword evidence="5" id="KW-0808">Transferase</keyword>
<evidence type="ECO:0000256" key="9">
    <source>
        <dbReference type="ARBA" id="ARBA00023136"/>
    </source>
</evidence>
<protein>
    <recommendedName>
        <fullName evidence="10">Mannosyltransferase</fullName>
        <ecNumber evidence="10">2.4.1.-</ecNumber>
    </recommendedName>
</protein>
<evidence type="ECO:0000256" key="5">
    <source>
        <dbReference type="ARBA" id="ARBA00022679"/>
    </source>
</evidence>
<proteinExistence type="inferred from homology"/>
<evidence type="ECO:0000256" key="10">
    <source>
        <dbReference type="RuleBase" id="RU363075"/>
    </source>
</evidence>
<gene>
    <name evidence="12" type="ORF">EVG20_g8127</name>
</gene>
<organism evidence="12 13">
    <name type="scientific">Dentipellis fragilis</name>
    <dbReference type="NCBI Taxonomy" id="205917"/>
    <lineage>
        <taxon>Eukaryota</taxon>
        <taxon>Fungi</taxon>
        <taxon>Dikarya</taxon>
        <taxon>Basidiomycota</taxon>
        <taxon>Agaricomycotina</taxon>
        <taxon>Agaricomycetes</taxon>
        <taxon>Russulales</taxon>
        <taxon>Hericiaceae</taxon>
        <taxon>Dentipellis</taxon>
    </lineage>
</organism>
<name>A0A4Y9Y8K4_9AGAM</name>
<reference evidence="12 13" key="1">
    <citation type="submission" date="2019-02" db="EMBL/GenBank/DDBJ databases">
        <title>Genome sequencing of the rare red list fungi Dentipellis fragilis.</title>
        <authorList>
            <person name="Buettner E."/>
            <person name="Kellner H."/>
        </authorList>
    </citation>
    <scope>NUCLEOTIDE SEQUENCE [LARGE SCALE GENOMIC DNA]</scope>
    <source>
        <strain evidence="12 13">DSM 105465</strain>
    </source>
</reference>
<dbReference type="PANTHER" id="PTHR22760:SF2">
    <property type="entry name" value="ALPHA-1,2-MANNOSYLTRANSFERASE ALG9"/>
    <property type="match status" value="1"/>
</dbReference>
<comment type="similarity">
    <text evidence="3 10">Belongs to the glycosyltransferase 22 family.</text>
</comment>
<dbReference type="EMBL" id="SEOQ01000678">
    <property type="protein sequence ID" value="TFY58492.1"/>
    <property type="molecule type" value="Genomic_DNA"/>
</dbReference>
<keyword evidence="13" id="KW-1185">Reference proteome</keyword>
<feature type="transmembrane region" description="Helical" evidence="10">
    <location>
        <begin position="229"/>
        <end position="262"/>
    </location>
</feature>
<keyword evidence="8 10" id="KW-1133">Transmembrane helix</keyword>